<dbReference type="EMBL" id="UOFR01000029">
    <property type="protein sequence ID" value="VAW94600.1"/>
    <property type="molecule type" value="Genomic_DNA"/>
</dbReference>
<evidence type="ECO:0000256" key="1">
    <source>
        <dbReference type="ARBA" id="ARBA00022729"/>
    </source>
</evidence>
<protein>
    <recommendedName>
        <fullName evidence="4">LamG-like jellyroll fold domain-containing protein</fullName>
    </recommendedName>
</protein>
<evidence type="ECO:0000256" key="3">
    <source>
        <dbReference type="SAM" id="MobiDB-lite"/>
    </source>
</evidence>
<keyword evidence="1" id="KW-0732">Signal</keyword>
<sequence length="910" mass="97127">MNHKNQLKNSLGVTMRKLIPGIIFAAAFVLSACGGGADNTESASNGSGFNGGGGASPYTGPSAQNDDIQNFRVNFWENIRGDNRCGSCHDVNGTANSDFANNSNVNSAYGIAIGLVNTNDIPNSTFVRRFSQGTGHFCWESTQSACATQLELWIGNWLSGSSGSGGRSVVLTPPADENPSPATSFNANVDPSYFSGNGGLNIHTLITANCAGCHVPNSTLGPAQQPYFAVTDTQASYDSVSSVPLINLSTSALSRFYTRLNNDGHRCWDAGNGISCADSAAQMLNAINYYIDQATQAPDMTELNSMVKSRAVTLLEDGIVASGGNRFEASQIALYEFKLGSGDTIIDRSGVSPAMNLTLFGSEGVDYEWLGSYGVQFNTSIAKAQADTADSNKLQTMISSTGEYTIEAWVLPANVSQEDATMVAYGLNSTTRNFMLAQTLYNYEMYNRNSSAQTNPDATPLLTTDPDDEDAQSSLQHVVVTYDPTNGRRIYVNGTFRDDVDPLAGDGLSNWATGAALVLGNDVGLDRPWAGTMRLLAVHNRALSGTQIRQNFDVGVGQKFFLMFEISEHLPQCQGPDPDPGIDDPIRDPDYAPLCFVYLEAAQFDNSSFLFAYPRFVTLDNSINVDGVRIRNMRVGINGREASSGQGFASIDVTLGQPTAFDPAVGQALSDIGTVVALENGPSGNPVDQLFLTFEQLGAVTPTKDYTENFSTTPDPMNPVEVSAVNIRSFEQINATMSAMTSVDRTTARVNQNNVVQGGNAANNGTYTKVKQALPGSADVTTYVPSNQMAITQLSIEYCNALVDGVGNTIPRGTYFPGVTFNDTTSPNMAFSTQPERDLIINPLLERVFNVDGATELTTMPSAANVRAHLNTLMADLTAVCVGNCEFARTQIIIKSTCAAAIGSSAMLLQ</sequence>
<name>A0A3B0ZZB2_9ZZZZ</name>
<feature type="region of interest" description="Disordered" evidence="3">
    <location>
        <begin position="41"/>
        <end position="63"/>
    </location>
</feature>
<accession>A0A3B0ZZB2</accession>
<dbReference type="SMART" id="SM00560">
    <property type="entry name" value="LamGL"/>
    <property type="match status" value="1"/>
</dbReference>
<dbReference type="PROSITE" id="PS51257">
    <property type="entry name" value="PROKAR_LIPOPROTEIN"/>
    <property type="match status" value="1"/>
</dbReference>
<dbReference type="InterPro" id="IPR013320">
    <property type="entry name" value="ConA-like_dom_sf"/>
</dbReference>
<evidence type="ECO:0000259" key="4">
    <source>
        <dbReference type="SMART" id="SM00560"/>
    </source>
</evidence>
<dbReference type="SUPFAM" id="SSF49899">
    <property type="entry name" value="Concanavalin A-like lectins/glucanases"/>
    <property type="match status" value="1"/>
</dbReference>
<reference evidence="5" key="1">
    <citation type="submission" date="2018-06" db="EMBL/GenBank/DDBJ databases">
        <authorList>
            <person name="Zhirakovskaya E."/>
        </authorList>
    </citation>
    <scope>NUCLEOTIDE SEQUENCE</scope>
</reference>
<evidence type="ECO:0000256" key="2">
    <source>
        <dbReference type="ARBA" id="ARBA00023157"/>
    </source>
</evidence>
<proteinExistence type="predicted"/>
<dbReference type="InterPro" id="IPR006558">
    <property type="entry name" value="LamG-like"/>
</dbReference>
<evidence type="ECO:0000313" key="5">
    <source>
        <dbReference type="EMBL" id="VAW94600.1"/>
    </source>
</evidence>
<gene>
    <name evidence="5" type="ORF">MNBD_GAMMA21-2981</name>
</gene>
<keyword evidence="2" id="KW-1015">Disulfide bond</keyword>
<dbReference type="AlphaFoldDB" id="A0A3B0ZZB2"/>
<organism evidence="5">
    <name type="scientific">hydrothermal vent metagenome</name>
    <dbReference type="NCBI Taxonomy" id="652676"/>
    <lineage>
        <taxon>unclassified sequences</taxon>
        <taxon>metagenomes</taxon>
        <taxon>ecological metagenomes</taxon>
    </lineage>
</organism>
<dbReference type="Gene3D" id="2.60.120.200">
    <property type="match status" value="1"/>
</dbReference>
<feature type="domain" description="LamG-like jellyroll fold" evidence="4">
    <location>
        <begin position="402"/>
        <end position="546"/>
    </location>
</feature>
<dbReference type="Pfam" id="PF13385">
    <property type="entry name" value="Laminin_G_3"/>
    <property type="match status" value="1"/>
</dbReference>